<dbReference type="EMBL" id="JAENIK010000005">
    <property type="protein sequence ID" value="MBK1815166.1"/>
    <property type="molecule type" value="Genomic_DNA"/>
</dbReference>
<comment type="caution">
    <text evidence="2">The sequence shown here is derived from an EMBL/GenBank/DDBJ whole genome shotgun (WGS) entry which is preliminary data.</text>
</comment>
<dbReference type="RefSeq" id="WP_200350136.1">
    <property type="nucleotide sequence ID" value="NZ_BAABHZ010000005.1"/>
</dbReference>
<evidence type="ECO:0000313" key="2">
    <source>
        <dbReference type="EMBL" id="MBK1815166.1"/>
    </source>
</evidence>
<keyword evidence="1" id="KW-0472">Membrane</keyword>
<gene>
    <name evidence="2" type="ORF">JIN84_06055</name>
</gene>
<accession>A0A934VAS0</accession>
<protein>
    <submittedName>
        <fullName evidence="2">Uncharacterized protein</fullName>
    </submittedName>
</protein>
<evidence type="ECO:0000313" key="3">
    <source>
        <dbReference type="Proteomes" id="UP000600139"/>
    </source>
</evidence>
<keyword evidence="1" id="KW-0812">Transmembrane</keyword>
<sequence>MTTPPEPVTPTLGNPGAEMTVTRIAAVASIWVTGPVFARIPYVLSVVLEGGGLARHGESRFLTGYLAAATIASIWLALVFFRWKWKHDAGFGWLVILTVAAFCLNLVLAGISNALVFWWVPGIPVLGEDGRYAPHPPADIPILAQLASVVFHILTFPFLVMFLAMVRGLEHLFRKRRADF</sequence>
<organism evidence="2 3">
    <name type="scientific">Luteolibacter yonseiensis</name>
    <dbReference type="NCBI Taxonomy" id="1144680"/>
    <lineage>
        <taxon>Bacteria</taxon>
        <taxon>Pseudomonadati</taxon>
        <taxon>Verrucomicrobiota</taxon>
        <taxon>Verrucomicrobiia</taxon>
        <taxon>Verrucomicrobiales</taxon>
        <taxon>Verrucomicrobiaceae</taxon>
        <taxon>Luteolibacter</taxon>
    </lineage>
</organism>
<name>A0A934VAS0_9BACT</name>
<feature type="transmembrane region" description="Helical" evidence="1">
    <location>
        <begin position="140"/>
        <end position="166"/>
    </location>
</feature>
<feature type="transmembrane region" description="Helical" evidence="1">
    <location>
        <begin position="62"/>
        <end position="81"/>
    </location>
</feature>
<reference evidence="2" key="1">
    <citation type="submission" date="2021-01" db="EMBL/GenBank/DDBJ databases">
        <title>Modified the classification status of verrucomicrobia.</title>
        <authorList>
            <person name="Feng X."/>
        </authorList>
    </citation>
    <scope>NUCLEOTIDE SEQUENCE</scope>
    <source>
        <strain evidence="2">JCM 18052</strain>
    </source>
</reference>
<feature type="transmembrane region" description="Helical" evidence="1">
    <location>
        <begin position="21"/>
        <end position="42"/>
    </location>
</feature>
<keyword evidence="3" id="KW-1185">Reference proteome</keyword>
<keyword evidence="1" id="KW-1133">Transmembrane helix</keyword>
<dbReference type="AlphaFoldDB" id="A0A934VAS0"/>
<dbReference type="Proteomes" id="UP000600139">
    <property type="component" value="Unassembled WGS sequence"/>
</dbReference>
<evidence type="ECO:0000256" key="1">
    <source>
        <dbReference type="SAM" id="Phobius"/>
    </source>
</evidence>
<proteinExistence type="predicted"/>
<feature type="transmembrane region" description="Helical" evidence="1">
    <location>
        <begin position="93"/>
        <end position="120"/>
    </location>
</feature>